<feature type="chain" id="PRO_5033995867" description="cholesterol 7-desaturase" evidence="18">
    <location>
        <begin position="26"/>
        <end position="471"/>
    </location>
</feature>
<comment type="catalytic activity">
    <reaction evidence="15">
        <text>cholesterol + NADH + O2 + H(+) = 7-dehydrocholesterol + NAD(+) + 2 H2O</text>
        <dbReference type="Rhea" id="RHEA:51644"/>
        <dbReference type="ChEBI" id="CHEBI:15377"/>
        <dbReference type="ChEBI" id="CHEBI:15378"/>
        <dbReference type="ChEBI" id="CHEBI:15379"/>
        <dbReference type="ChEBI" id="CHEBI:16113"/>
        <dbReference type="ChEBI" id="CHEBI:17759"/>
        <dbReference type="ChEBI" id="CHEBI:57540"/>
        <dbReference type="ChEBI" id="CHEBI:57945"/>
        <dbReference type="EC" id="1.14.19.21"/>
    </reaction>
    <physiologicalReaction direction="left-to-right" evidence="15">
        <dbReference type="Rhea" id="RHEA:51645"/>
    </physiologicalReaction>
</comment>
<dbReference type="PROSITE" id="PS51296">
    <property type="entry name" value="RIESKE"/>
    <property type="match status" value="1"/>
</dbReference>
<dbReference type="GO" id="GO:0008203">
    <property type="term" value="P:cholesterol metabolic process"/>
    <property type="evidence" value="ECO:0007669"/>
    <property type="project" value="InterPro"/>
</dbReference>
<comment type="cofactor">
    <cofactor evidence="1">
        <name>Fe cation</name>
        <dbReference type="ChEBI" id="CHEBI:24875"/>
    </cofactor>
</comment>
<gene>
    <name evidence="21" type="primary">LOC111127059</name>
</gene>
<evidence type="ECO:0000256" key="2">
    <source>
        <dbReference type="ARBA" id="ARBA00004370"/>
    </source>
</evidence>
<dbReference type="GeneID" id="111127059"/>
<dbReference type="EC" id="1.14.19.21" evidence="14"/>
<dbReference type="PANTHER" id="PTHR21266">
    <property type="entry name" value="IRON-SULFUR DOMAIN CONTAINING PROTEIN"/>
    <property type="match status" value="1"/>
</dbReference>
<feature type="domain" description="Rieske" evidence="19">
    <location>
        <begin position="133"/>
        <end position="237"/>
    </location>
</feature>
<evidence type="ECO:0000256" key="16">
    <source>
        <dbReference type="ARBA" id="ARBA00049548"/>
    </source>
</evidence>
<dbReference type="GO" id="GO:0046872">
    <property type="term" value="F:metal ion binding"/>
    <property type="evidence" value="ECO:0007669"/>
    <property type="project" value="UniProtKB-KW"/>
</dbReference>
<organism evidence="20 21">
    <name type="scientific">Crassostrea virginica</name>
    <name type="common">Eastern oyster</name>
    <dbReference type="NCBI Taxonomy" id="6565"/>
    <lineage>
        <taxon>Eukaryota</taxon>
        <taxon>Metazoa</taxon>
        <taxon>Spiralia</taxon>
        <taxon>Lophotrochozoa</taxon>
        <taxon>Mollusca</taxon>
        <taxon>Bivalvia</taxon>
        <taxon>Autobranchia</taxon>
        <taxon>Pteriomorphia</taxon>
        <taxon>Ostreida</taxon>
        <taxon>Ostreoidea</taxon>
        <taxon>Ostreidae</taxon>
        <taxon>Crassostrea</taxon>
    </lineage>
</organism>
<evidence type="ECO:0000256" key="14">
    <source>
        <dbReference type="ARBA" id="ARBA00026095"/>
    </source>
</evidence>
<keyword evidence="18" id="KW-0732">Signal</keyword>
<feature type="signal peptide" evidence="18">
    <location>
        <begin position="1"/>
        <end position="25"/>
    </location>
</feature>
<dbReference type="SUPFAM" id="SSF50022">
    <property type="entry name" value="ISP domain"/>
    <property type="match status" value="1"/>
</dbReference>
<dbReference type="RefSeq" id="XP_022327764.1">
    <property type="nucleotide sequence ID" value="XM_022472056.1"/>
</dbReference>
<comment type="subcellular location">
    <subcellularLocation>
        <location evidence="2">Membrane</location>
    </subcellularLocation>
</comment>
<evidence type="ECO:0000256" key="18">
    <source>
        <dbReference type="SAM" id="SignalP"/>
    </source>
</evidence>
<dbReference type="Gene3D" id="3.90.380.10">
    <property type="entry name" value="Naphthalene 1,2-dioxygenase Alpha Subunit, Chain A, domain 1"/>
    <property type="match status" value="1"/>
</dbReference>
<sequence>MGVGPAKKLCSFGLTICLLMLVVSATLTSNFTQRLMNVPLYETAGRLWMSNWNFRSLHFVTDYRVILTCIILAVLSYPLYKLYGILFLPMNRIRNLGDIGYVPEGRMSMRDTANRVRRQREVGDIPPVYPNGWFGLMESSNLRSGESKHVSVLGLNLAVFRGEDGTVHVIDAYCPHMGANLAVGGRVVGNCLECPFHGWQFRGSDGKCTKIPYSEKVPDIAKVKSYTSDEANGYIYFWYHAEGIEPTWTVPRIEEIESGSWVYRGRTEHYINSHIEDIPENGADLQHLDCVHSPLITSGIDLRQMWSALWSFGNHSWTAKWEQNPAPNEHIGTLQLTHSMNLFGKAFRPIDMDVTAQQIGPGIVYLTFHSPIGSGTFVQHLIPTEPLVQKLVHNLYYQKSYPAFVAKFFLLGEAIQVERDIMIWNNKRYERKPLFVKSKADAQVAKHRRWFSQFYSENSPRLKFQKDTLEW</sequence>
<evidence type="ECO:0000256" key="15">
    <source>
        <dbReference type="ARBA" id="ARBA00047853"/>
    </source>
</evidence>
<dbReference type="Pfam" id="PF19298">
    <property type="entry name" value="KshA_C"/>
    <property type="match status" value="1"/>
</dbReference>
<dbReference type="InterPro" id="IPR050584">
    <property type="entry name" value="Cholesterol_7-desaturase"/>
</dbReference>
<dbReference type="PANTHER" id="PTHR21266:SF32">
    <property type="entry name" value="CHOLESTEROL 7-DESATURASE NVD"/>
    <property type="match status" value="1"/>
</dbReference>
<evidence type="ECO:0000256" key="10">
    <source>
        <dbReference type="ARBA" id="ARBA00023014"/>
    </source>
</evidence>
<evidence type="ECO:0000256" key="6">
    <source>
        <dbReference type="ARBA" id="ARBA00022723"/>
    </source>
</evidence>
<dbReference type="OrthoDB" id="426882at2759"/>
<evidence type="ECO:0000256" key="11">
    <source>
        <dbReference type="ARBA" id="ARBA00023136"/>
    </source>
</evidence>
<evidence type="ECO:0000256" key="9">
    <source>
        <dbReference type="ARBA" id="ARBA00023004"/>
    </source>
</evidence>
<reference evidence="21" key="1">
    <citation type="submission" date="2025-08" db="UniProtKB">
        <authorList>
            <consortium name="RefSeq"/>
        </authorList>
    </citation>
    <scope>IDENTIFICATION</scope>
    <source>
        <tissue evidence="21">Whole sample</tissue>
    </source>
</reference>
<dbReference type="AlphaFoldDB" id="A0A8B8DJJ9"/>
<dbReference type="SUPFAM" id="SSF55961">
    <property type="entry name" value="Bet v1-like"/>
    <property type="match status" value="1"/>
</dbReference>
<evidence type="ECO:0000256" key="7">
    <source>
        <dbReference type="ARBA" id="ARBA00022989"/>
    </source>
</evidence>
<keyword evidence="8" id="KW-0560">Oxidoreductase</keyword>
<keyword evidence="10" id="KW-0411">Iron-sulfur</keyword>
<comment type="catalytic activity">
    <reaction evidence="16">
        <text>cholesterol + NADPH + O2 + H(+) = 7-dehydrocholesterol + NADP(+) + 2 H2O</text>
        <dbReference type="Rhea" id="RHEA:45024"/>
        <dbReference type="ChEBI" id="CHEBI:15377"/>
        <dbReference type="ChEBI" id="CHEBI:15378"/>
        <dbReference type="ChEBI" id="CHEBI:15379"/>
        <dbReference type="ChEBI" id="CHEBI:16113"/>
        <dbReference type="ChEBI" id="CHEBI:17759"/>
        <dbReference type="ChEBI" id="CHEBI:57783"/>
        <dbReference type="ChEBI" id="CHEBI:58349"/>
        <dbReference type="EC" id="1.14.19.21"/>
    </reaction>
    <physiologicalReaction direction="left-to-right" evidence="16">
        <dbReference type="Rhea" id="RHEA:45025"/>
    </physiologicalReaction>
</comment>
<evidence type="ECO:0000313" key="21">
    <source>
        <dbReference type="RefSeq" id="XP_022327764.1"/>
    </source>
</evidence>
<name>A0A8B8DJJ9_CRAVI</name>
<comment type="pathway">
    <text evidence="3">Hormone biosynthesis.</text>
</comment>
<proteinExistence type="inferred from homology"/>
<evidence type="ECO:0000313" key="20">
    <source>
        <dbReference type="Proteomes" id="UP000694844"/>
    </source>
</evidence>
<dbReference type="GO" id="GO:0016020">
    <property type="term" value="C:membrane"/>
    <property type="evidence" value="ECO:0007669"/>
    <property type="project" value="UniProtKB-SubCell"/>
</dbReference>
<dbReference type="GO" id="GO:0051537">
    <property type="term" value="F:2 iron, 2 sulfur cluster binding"/>
    <property type="evidence" value="ECO:0007669"/>
    <property type="project" value="UniProtKB-KW"/>
</dbReference>
<evidence type="ECO:0000256" key="5">
    <source>
        <dbReference type="ARBA" id="ARBA00022714"/>
    </source>
</evidence>
<dbReference type="GO" id="GO:0170056">
    <property type="term" value="F:cholesterol 7-desaturase [NAD(P)H] activity"/>
    <property type="evidence" value="ECO:0007669"/>
    <property type="project" value="UniProtKB-EC"/>
</dbReference>
<evidence type="ECO:0000256" key="13">
    <source>
        <dbReference type="ARBA" id="ARBA00025729"/>
    </source>
</evidence>
<protein>
    <recommendedName>
        <fullName evidence="14">cholesterol 7-desaturase</fullName>
        <ecNumber evidence="14">1.14.19.21</ecNumber>
    </recommendedName>
</protein>
<dbReference type="InterPro" id="IPR017941">
    <property type="entry name" value="Rieske_2Fe-2S"/>
</dbReference>
<keyword evidence="4 17" id="KW-0812">Transmembrane</keyword>
<evidence type="ECO:0000256" key="4">
    <source>
        <dbReference type="ARBA" id="ARBA00022692"/>
    </source>
</evidence>
<comment type="similarity">
    <text evidence="13">Belongs to the cholesterol 7-desaturase family.</text>
</comment>
<keyword evidence="6" id="KW-0479">Metal-binding</keyword>
<evidence type="ECO:0000256" key="3">
    <source>
        <dbReference type="ARBA" id="ARBA00004972"/>
    </source>
</evidence>
<keyword evidence="9" id="KW-0408">Iron</keyword>
<evidence type="ECO:0000256" key="1">
    <source>
        <dbReference type="ARBA" id="ARBA00001962"/>
    </source>
</evidence>
<keyword evidence="5" id="KW-0001">2Fe-2S</keyword>
<comment type="pathway">
    <text evidence="12">Steroid hormone biosynthesis; dafachronic acid biosynthesis.</text>
</comment>
<dbReference type="GO" id="GO:0005737">
    <property type="term" value="C:cytoplasm"/>
    <property type="evidence" value="ECO:0007669"/>
    <property type="project" value="TreeGrafter"/>
</dbReference>
<keyword evidence="11 17" id="KW-0472">Membrane</keyword>
<dbReference type="KEGG" id="cvn:111127059"/>
<dbReference type="Proteomes" id="UP000694844">
    <property type="component" value="Chromosome 3"/>
</dbReference>
<dbReference type="Pfam" id="PF00355">
    <property type="entry name" value="Rieske"/>
    <property type="match status" value="1"/>
</dbReference>
<dbReference type="Gene3D" id="2.102.10.10">
    <property type="entry name" value="Rieske [2Fe-2S] iron-sulphur domain"/>
    <property type="match status" value="1"/>
</dbReference>
<feature type="transmembrane region" description="Helical" evidence="17">
    <location>
        <begin position="65"/>
        <end position="88"/>
    </location>
</feature>
<evidence type="ECO:0000256" key="8">
    <source>
        <dbReference type="ARBA" id="ARBA00023002"/>
    </source>
</evidence>
<accession>A0A8B8DJJ9</accession>
<keyword evidence="7 17" id="KW-1133">Transmembrane helix</keyword>
<dbReference type="InterPro" id="IPR036922">
    <property type="entry name" value="Rieske_2Fe-2S_sf"/>
</dbReference>
<evidence type="ECO:0000259" key="19">
    <source>
        <dbReference type="PROSITE" id="PS51296"/>
    </source>
</evidence>
<evidence type="ECO:0000256" key="17">
    <source>
        <dbReference type="SAM" id="Phobius"/>
    </source>
</evidence>
<evidence type="ECO:0000256" key="12">
    <source>
        <dbReference type="ARBA" id="ARBA00025712"/>
    </source>
</evidence>
<dbReference type="InterPro" id="IPR045605">
    <property type="entry name" value="KshA-like_C"/>
</dbReference>
<keyword evidence="20" id="KW-1185">Reference proteome</keyword>
<dbReference type="UniPathway" id="UPA01020"/>